<sequence>MKLEPDQRVKIRVVSSECDLMKAGSEIFLKGSLIDYEKSAPICVTALTGIYPWVLTSRFGIKSDHLEWTPEGYRVWCPEKLVEFAILPCENDAE</sequence>
<comment type="caution">
    <text evidence="1">The sequence shown here is derived from an EMBL/GenBank/DDBJ whole genome shotgun (WGS) entry which is preliminary data.</text>
</comment>
<protein>
    <submittedName>
        <fullName evidence="1">TIGR04076 family protein</fullName>
    </submittedName>
</protein>
<dbReference type="Proteomes" id="UP000288096">
    <property type="component" value="Unassembled WGS sequence"/>
</dbReference>
<dbReference type="EMBL" id="BEXT01000001">
    <property type="protein sequence ID" value="GBC62904.1"/>
    <property type="molecule type" value="Genomic_DNA"/>
</dbReference>
<organism evidence="1 2">
    <name type="scientific">Desulfonema ishimotonii</name>
    <dbReference type="NCBI Taxonomy" id="45657"/>
    <lineage>
        <taxon>Bacteria</taxon>
        <taxon>Pseudomonadati</taxon>
        <taxon>Thermodesulfobacteriota</taxon>
        <taxon>Desulfobacteria</taxon>
        <taxon>Desulfobacterales</taxon>
        <taxon>Desulfococcaceae</taxon>
        <taxon>Desulfonema</taxon>
    </lineage>
</organism>
<reference evidence="2" key="1">
    <citation type="submission" date="2017-11" db="EMBL/GenBank/DDBJ databases">
        <authorList>
            <person name="Watanabe M."/>
            <person name="Kojima H."/>
        </authorList>
    </citation>
    <scope>NUCLEOTIDE SEQUENCE [LARGE SCALE GENOMIC DNA]</scope>
    <source>
        <strain evidence="2">Tokyo 01</strain>
    </source>
</reference>
<gene>
    <name evidence="1" type="ORF">DENIS_3888</name>
</gene>
<dbReference type="OrthoDB" id="5432414at2"/>
<name>A0A401G112_9BACT</name>
<keyword evidence="2" id="KW-1185">Reference proteome</keyword>
<proteinExistence type="predicted"/>
<evidence type="ECO:0000313" key="1">
    <source>
        <dbReference type="EMBL" id="GBC62904.1"/>
    </source>
</evidence>
<reference evidence="2" key="2">
    <citation type="submission" date="2019-01" db="EMBL/GenBank/DDBJ databases">
        <title>Genome sequence of Desulfonema ishimotonii strain Tokyo 01.</title>
        <authorList>
            <person name="Fukui M."/>
        </authorList>
    </citation>
    <scope>NUCLEOTIDE SEQUENCE [LARGE SCALE GENOMIC DNA]</scope>
    <source>
        <strain evidence="2">Tokyo 01</strain>
    </source>
</reference>
<accession>A0A401G112</accession>
<evidence type="ECO:0000313" key="2">
    <source>
        <dbReference type="Proteomes" id="UP000288096"/>
    </source>
</evidence>
<dbReference type="RefSeq" id="WP_124330037.1">
    <property type="nucleotide sequence ID" value="NZ_BEXT01000001.1"/>
</dbReference>
<dbReference type="AlphaFoldDB" id="A0A401G112"/>